<dbReference type="EMBL" id="JALNTZ010000008">
    <property type="protein sequence ID" value="KAJ3643219.1"/>
    <property type="molecule type" value="Genomic_DNA"/>
</dbReference>
<protein>
    <submittedName>
        <fullName evidence="1">Uncharacterized protein</fullName>
    </submittedName>
</protein>
<dbReference type="Proteomes" id="UP001168821">
    <property type="component" value="Unassembled WGS sequence"/>
</dbReference>
<keyword evidence="2" id="KW-1185">Reference proteome</keyword>
<sequence length="196" mass="21655">MNGVWGSWLWLFSPHADDSSLSASTCHSAPLYYQETFCAETGHYGHKLAIGPSRERRVIPTVCLTSILGPHSLSQTSNNLSCYQCIRNTNTPCEPHELQPCPPVSDRCVTHISKNAEDGFSIKRECGLGPCGFDDDMVNKGLGFDCDRSRAEYFCIFCCRDSGCNNSESVFAASSSTALLVTTLVVTLYWRNKFFA</sequence>
<organism evidence="1 2">
    <name type="scientific">Zophobas morio</name>
    <dbReference type="NCBI Taxonomy" id="2755281"/>
    <lineage>
        <taxon>Eukaryota</taxon>
        <taxon>Metazoa</taxon>
        <taxon>Ecdysozoa</taxon>
        <taxon>Arthropoda</taxon>
        <taxon>Hexapoda</taxon>
        <taxon>Insecta</taxon>
        <taxon>Pterygota</taxon>
        <taxon>Neoptera</taxon>
        <taxon>Endopterygota</taxon>
        <taxon>Coleoptera</taxon>
        <taxon>Polyphaga</taxon>
        <taxon>Cucujiformia</taxon>
        <taxon>Tenebrionidae</taxon>
        <taxon>Zophobas</taxon>
    </lineage>
</organism>
<evidence type="ECO:0000313" key="1">
    <source>
        <dbReference type="EMBL" id="KAJ3643219.1"/>
    </source>
</evidence>
<accession>A0AA38HT51</accession>
<proteinExistence type="predicted"/>
<gene>
    <name evidence="1" type="ORF">Zmor_025943</name>
</gene>
<dbReference type="AlphaFoldDB" id="A0AA38HT51"/>
<reference evidence="1" key="1">
    <citation type="journal article" date="2023" name="G3 (Bethesda)">
        <title>Whole genome assemblies of Zophobas morio and Tenebrio molitor.</title>
        <authorList>
            <person name="Kaur S."/>
            <person name="Stinson S.A."/>
            <person name="diCenzo G.C."/>
        </authorList>
    </citation>
    <scope>NUCLEOTIDE SEQUENCE</scope>
    <source>
        <strain evidence="1">QUZm001</strain>
    </source>
</reference>
<comment type="caution">
    <text evidence="1">The sequence shown here is derived from an EMBL/GenBank/DDBJ whole genome shotgun (WGS) entry which is preliminary data.</text>
</comment>
<evidence type="ECO:0000313" key="2">
    <source>
        <dbReference type="Proteomes" id="UP001168821"/>
    </source>
</evidence>
<dbReference type="CDD" id="cd00117">
    <property type="entry name" value="TFP"/>
    <property type="match status" value="1"/>
</dbReference>
<name>A0AA38HT51_9CUCU</name>